<comment type="similarity">
    <text evidence="11">In the C-terminal section; belongs to the SecD/SecF family. SecF subfamily.</text>
</comment>
<dbReference type="NCBIfam" id="TIGR00966">
    <property type="entry name" value="transloc_SecF"/>
    <property type="match status" value="1"/>
</dbReference>
<feature type="transmembrane region" description="Helical" evidence="13">
    <location>
        <begin position="139"/>
        <end position="160"/>
    </location>
</feature>
<dbReference type="InterPro" id="IPR022645">
    <property type="entry name" value="SecD/SecF_bac"/>
</dbReference>
<dbReference type="InterPro" id="IPR055344">
    <property type="entry name" value="SecD_SecF_C_bact"/>
</dbReference>
<feature type="transmembrane region" description="Helical" evidence="13">
    <location>
        <begin position="269"/>
        <end position="294"/>
    </location>
</feature>
<keyword evidence="3 13" id="KW-1003">Cell membrane</keyword>
<dbReference type="PRINTS" id="PR01755">
    <property type="entry name" value="SECFTRNLCASE"/>
</dbReference>
<comment type="subcellular location">
    <subcellularLocation>
        <location evidence="1 13">Cell membrane</location>
        <topology evidence="1 13">Multi-pass membrane protein</topology>
    </subcellularLocation>
</comment>
<keyword evidence="5 13" id="KW-0812">Transmembrane</keyword>
<dbReference type="InterPro" id="IPR005665">
    <property type="entry name" value="SecF_bac"/>
</dbReference>
<dbReference type="EMBL" id="WTUW01000002">
    <property type="protein sequence ID" value="MZR30840.1"/>
    <property type="molecule type" value="Genomic_DNA"/>
</dbReference>
<evidence type="ECO:0000313" key="16">
    <source>
        <dbReference type="Proteomes" id="UP000476030"/>
    </source>
</evidence>
<dbReference type="Pfam" id="PF07549">
    <property type="entry name" value="Sec_GG"/>
    <property type="match status" value="1"/>
</dbReference>
<dbReference type="PROSITE" id="PS50156">
    <property type="entry name" value="SSD"/>
    <property type="match status" value="1"/>
</dbReference>
<sequence length="322" mass="35113">MYKIKLVPDNTAIPFLKYRMIAFILSAVLILGSLGAFITIGFNKGIDFEGGILIEIGTETSPELSDMRASLGGLGLGQVALQTFGTDTDILIRVQRQEGDASAQQEAVDVIKQQLASDYGEEISYRRVEFVGPTVSQELVIAATEAVVIAVLAMLVYIWLRFEWHYSVGAVIALVHDVILTIGMFSITGIEFNLASVAAILTIVGYSINDTVVVYDRIRENFRRYKKLSVAELVNLSINETLTRTVMTSVTTLLALLALYIFGGEVIRGFATAMIFGVVVGTYSSIFVAAPILIHIGLTHQKEEEDGFAGAERTDEDAEEKG</sequence>
<feature type="transmembrane region" description="Helical" evidence="13">
    <location>
        <begin position="245"/>
        <end position="263"/>
    </location>
</feature>
<keyword evidence="6 13" id="KW-0653">Protein transport</keyword>
<keyword evidence="2 13" id="KW-0813">Transport</keyword>
<comment type="subunit">
    <text evidence="13">Forms a complex with SecD. Part of the essential Sec protein translocation apparatus which comprises SecA, SecYEG and auxiliary proteins SecDF-YajC and YidC.</text>
</comment>
<dbReference type="Gene3D" id="1.20.1640.10">
    <property type="entry name" value="Multidrug efflux transporter AcrB transmembrane domain"/>
    <property type="match status" value="1"/>
</dbReference>
<dbReference type="PANTHER" id="PTHR30081:SF8">
    <property type="entry name" value="PROTEIN TRANSLOCASE SUBUNIT SECF"/>
    <property type="match status" value="1"/>
</dbReference>
<evidence type="ECO:0000256" key="11">
    <source>
        <dbReference type="ARBA" id="ARBA00060856"/>
    </source>
</evidence>
<comment type="function">
    <text evidence="10 13">Part of the Sec protein translocase complex. Interacts with the SecYEG preprotein conducting channel. SecDF uses the proton motive force (PMF) to complete protein translocation after the ATP-dependent function of SecA.</text>
</comment>
<evidence type="ECO:0000256" key="5">
    <source>
        <dbReference type="ARBA" id="ARBA00022692"/>
    </source>
</evidence>
<evidence type="ECO:0000313" key="15">
    <source>
        <dbReference type="EMBL" id="MZR30840.1"/>
    </source>
</evidence>
<reference evidence="15 16" key="1">
    <citation type="submission" date="2019-12" db="EMBL/GenBank/DDBJ databases">
        <title>Snethiella sp. nov. sp. isolated from sea sand.</title>
        <authorList>
            <person name="Kim J."/>
            <person name="Jeong S.E."/>
            <person name="Jung H.S."/>
            <person name="Jeon C.O."/>
        </authorList>
    </citation>
    <scope>NUCLEOTIDE SEQUENCE [LARGE SCALE GENOMIC DNA]</scope>
    <source>
        <strain evidence="15 16">DP05</strain>
    </source>
</reference>
<name>A0A6L8W8Z0_9PROT</name>
<evidence type="ECO:0000256" key="2">
    <source>
        <dbReference type="ARBA" id="ARBA00022448"/>
    </source>
</evidence>
<dbReference type="InterPro" id="IPR048634">
    <property type="entry name" value="SecD_SecF_C"/>
</dbReference>
<keyword evidence="16" id="KW-1185">Reference proteome</keyword>
<dbReference type="Proteomes" id="UP000476030">
    <property type="component" value="Unassembled WGS sequence"/>
</dbReference>
<dbReference type="RefSeq" id="WP_161315387.1">
    <property type="nucleotide sequence ID" value="NZ_WTUW01000002.1"/>
</dbReference>
<keyword evidence="4" id="KW-0997">Cell inner membrane</keyword>
<dbReference type="NCBIfam" id="TIGR00916">
    <property type="entry name" value="2A0604s01"/>
    <property type="match status" value="1"/>
</dbReference>
<dbReference type="AlphaFoldDB" id="A0A6L8W8Z0"/>
<dbReference type="PANTHER" id="PTHR30081">
    <property type="entry name" value="PROTEIN-EXPORT MEMBRANE PROTEIN SEC"/>
    <property type="match status" value="1"/>
</dbReference>
<dbReference type="SUPFAM" id="SSF82866">
    <property type="entry name" value="Multidrug efflux transporter AcrB transmembrane domain"/>
    <property type="match status" value="1"/>
</dbReference>
<dbReference type="GO" id="GO:0043952">
    <property type="term" value="P:protein transport by the Sec complex"/>
    <property type="evidence" value="ECO:0007669"/>
    <property type="project" value="UniProtKB-UniRule"/>
</dbReference>
<dbReference type="GO" id="GO:0005886">
    <property type="term" value="C:plasma membrane"/>
    <property type="evidence" value="ECO:0007669"/>
    <property type="project" value="UniProtKB-SubCell"/>
</dbReference>
<evidence type="ECO:0000256" key="8">
    <source>
        <dbReference type="ARBA" id="ARBA00023010"/>
    </source>
</evidence>
<dbReference type="InterPro" id="IPR022646">
    <property type="entry name" value="SecD/SecF_CS"/>
</dbReference>
<evidence type="ECO:0000256" key="1">
    <source>
        <dbReference type="ARBA" id="ARBA00004651"/>
    </source>
</evidence>
<proteinExistence type="inferred from homology"/>
<dbReference type="FunFam" id="1.20.1640.10:FF:000024">
    <property type="entry name" value="Multifunctional fusion protein"/>
    <property type="match status" value="1"/>
</dbReference>
<feature type="transmembrane region" description="Helical" evidence="13">
    <location>
        <begin position="21"/>
        <end position="42"/>
    </location>
</feature>
<evidence type="ECO:0000256" key="7">
    <source>
        <dbReference type="ARBA" id="ARBA00022989"/>
    </source>
</evidence>
<feature type="domain" description="SSD" evidence="14">
    <location>
        <begin position="159"/>
        <end position="295"/>
    </location>
</feature>
<dbReference type="GO" id="GO:0015450">
    <property type="term" value="F:protein-transporting ATPase activity"/>
    <property type="evidence" value="ECO:0007669"/>
    <property type="project" value="InterPro"/>
</dbReference>
<dbReference type="Pfam" id="PF02355">
    <property type="entry name" value="SecD_SecF_C"/>
    <property type="match status" value="1"/>
</dbReference>
<evidence type="ECO:0000256" key="4">
    <source>
        <dbReference type="ARBA" id="ARBA00022519"/>
    </source>
</evidence>
<organism evidence="15 16">
    <name type="scientific">Sneathiella litorea</name>
    <dbReference type="NCBI Taxonomy" id="2606216"/>
    <lineage>
        <taxon>Bacteria</taxon>
        <taxon>Pseudomonadati</taxon>
        <taxon>Pseudomonadota</taxon>
        <taxon>Alphaproteobacteria</taxon>
        <taxon>Sneathiellales</taxon>
        <taxon>Sneathiellaceae</taxon>
        <taxon>Sneathiella</taxon>
    </lineage>
</organism>
<accession>A0A6L8W8Z0</accession>
<dbReference type="InterPro" id="IPR022813">
    <property type="entry name" value="SecD/SecF_arch_bac"/>
</dbReference>
<evidence type="ECO:0000256" key="6">
    <source>
        <dbReference type="ARBA" id="ARBA00022927"/>
    </source>
</evidence>
<gene>
    <name evidence="13 15" type="primary">secF</name>
    <name evidence="15" type="ORF">GQE98_09360</name>
</gene>
<evidence type="ECO:0000256" key="10">
    <source>
        <dbReference type="ARBA" id="ARBA00059018"/>
    </source>
</evidence>
<keyword evidence="7 13" id="KW-1133">Transmembrane helix</keyword>
<keyword evidence="8 13" id="KW-0811">Translocation</keyword>
<comment type="caution">
    <text evidence="15">The sequence shown here is derived from an EMBL/GenBank/DDBJ whole genome shotgun (WGS) entry which is preliminary data.</text>
</comment>
<evidence type="ECO:0000256" key="9">
    <source>
        <dbReference type="ARBA" id="ARBA00023136"/>
    </source>
</evidence>
<comment type="similarity">
    <text evidence="12">In the N-terminal section; belongs to the SecD/SecF family. SecD subfamily.</text>
</comment>
<protein>
    <recommendedName>
        <fullName evidence="13">Protein-export membrane protein SecF</fullName>
    </recommendedName>
</protein>
<dbReference type="GO" id="GO:0006605">
    <property type="term" value="P:protein targeting"/>
    <property type="evidence" value="ECO:0007669"/>
    <property type="project" value="UniProtKB-UniRule"/>
</dbReference>
<evidence type="ECO:0000256" key="13">
    <source>
        <dbReference type="HAMAP-Rule" id="MF_01464"/>
    </source>
</evidence>
<evidence type="ECO:0000256" key="3">
    <source>
        <dbReference type="ARBA" id="ARBA00022475"/>
    </source>
</evidence>
<evidence type="ECO:0000259" key="14">
    <source>
        <dbReference type="PROSITE" id="PS50156"/>
    </source>
</evidence>
<dbReference type="HAMAP" id="MF_01464_B">
    <property type="entry name" value="SecF_B"/>
    <property type="match status" value="1"/>
</dbReference>
<comment type="similarity">
    <text evidence="13">Belongs to the SecD/SecF family. SecF subfamily.</text>
</comment>
<keyword evidence="9 13" id="KW-0472">Membrane</keyword>
<dbReference type="InterPro" id="IPR000731">
    <property type="entry name" value="SSD"/>
</dbReference>
<feature type="transmembrane region" description="Helical" evidence="13">
    <location>
        <begin position="167"/>
        <end position="188"/>
    </location>
</feature>
<evidence type="ECO:0000256" key="12">
    <source>
        <dbReference type="ARBA" id="ARBA00061053"/>
    </source>
</evidence>
<feature type="transmembrane region" description="Helical" evidence="13">
    <location>
        <begin position="194"/>
        <end position="215"/>
    </location>
</feature>
<dbReference type="GO" id="GO:0065002">
    <property type="term" value="P:intracellular protein transmembrane transport"/>
    <property type="evidence" value="ECO:0007669"/>
    <property type="project" value="UniProtKB-UniRule"/>
</dbReference>